<reference evidence="3" key="1">
    <citation type="submission" date="2024-07" db="EMBL/GenBank/DDBJ databases">
        <authorList>
            <person name="Kim Y.J."/>
            <person name="Jeong J.Y."/>
        </authorList>
    </citation>
    <scope>NUCLEOTIDE SEQUENCE</scope>
    <source>
        <strain evidence="3">GIHE-MW2</strain>
    </source>
</reference>
<accession>A0AAU8J6Q9</accession>
<dbReference type="InterPro" id="IPR023393">
    <property type="entry name" value="START-like_dom_sf"/>
</dbReference>
<gene>
    <name evidence="3" type="ORF">ABWT76_003460</name>
</gene>
<feature type="domain" description="Coenzyme Q-binding protein COQ10 START" evidence="2">
    <location>
        <begin position="67"/>
        <end position="200"/>
    </location>
</feature>
<dbReference type="InterPro" id="IPR005031">
    <property type="entry name" value="COQ10_START"/>
</dbReference>
<feature type="chain" id="PRO_5043425946" evidence="1">
    <location>
        <begin position="22"/>
        <end position="206"/>
    </location>
</feature>
<dbReference type="EMBL" id="CP159837">
    <property type="protein sequence ID" value="XCM34819.1"/>
    <property type="molecule type" value="Genomic_DNA"/>
</dbReference>
<dbReference type="RefSeq" id="WP_054466219.1">
    <property type="nucleotide sequence ID" value="NZ_CP159837.1"/>
</dbReference>
<feature type="signal peptide" evidence="1">
    <location>
        <begin position="1"/>
        <end position="21"/>
    </location>
</feature>
<keyword evidence="1" id="KW-0732">Signal</keyword>
<dbReference type="Gene3D" id="3.30.530.20">
    <property type="match status" value="1"/>
</dbReference>
<proteinExistence type="predicted"/>
<dbReference type="PANTHER" id="PTHR34060">
    <property type="entry name" value="POLYKETIDE CYCLASE / DEHYDRASE AND LIPID TRANSPORT PROTEIN"/>
    <property type="match status" value="1"/>
</dbReference>
<dbReference type="AlphaFoldDB" id="A0AAU8J6Q9"/>
<evidence type="ECO:0000259" key="2">
    <source>
        <dbReference type="Pfam" id="PF03364"/>
    </source>
</evidence>
<dbReference type="SUPFAM" id="SSF55961">
    <property type="entry name" value="Bet v1-like"/>
    <property type="match status" value="1"/>
</dbReference>
<protein>
    <submittedName>
        <fullName evidence="3">SRPBCC family protein</fullName>
    </submittedName>
</protein>
<sequence>MMKISSVAIIIGYLTCFSLLANPLKNPARAEQITENQPLILAQKANHQKNATKVTGANGQYVAQMRINASPAEVWRVLTDYNNFNQFIPNVISSRLISADGNVKIIEQISERVLFGVPIQTRMRTQNRETYQQQINFNLISGDLSKLQGYWKIEPVGSGNGSANQVLLTYQVEAQPPSGVPAAFFYDIFKNSLEPTLNAIRQAAEN</sequence>
<name>A0AAU8J6Q9_9CYAN</name>
<evidence type="ECO:0000313" key="3">
    <source>
        <dbReference type="EMBL" id="XCM34819.1"/>
    </source>
</evidence>
<dbReference type="Pfam" id="PF03364">
    <property type="entry name" value="Polyketide_cyc"/>
    <property type="match status" value="1"/>
</dbReference>
<organism evidence="3">
    <name type="scientific">Planktothricoides raciborskii GIHE-MW2</name>
    <dbReference type="NCBI Taxonomy" id="2792601"/>
    <lineage>
        <taxon>Bacteria</taxon>
        <taxon>Bacillati</taxon>
        <taxon>Cyanobacteriota</taxon>
        <taxon>Cyanophyceae</taxon>
        <taxon>Oscillatoriophycideae</taxon>
        <taxon>Oscillatoriales</taxon>
        <taxon>Oscillatoriaceae</taxon>
        <taxon>Planktothricoides</taxon>
    </lineage>
</organism>
<evidence type="ECO:0000256" key="1">
    <source>
        <dbReference type="SAM" id="SignalP"/>
    </source>
</evidence>
<dbReference type="PANTHER" id="PTHR34060:SF1">
    <property type="entry name" value="POLYKETIDE CYCLASE _ DEHYDRASE AND LIPID TRANSPORT PROTEIN"/>
    <property type="match status" value="1"/>
</dbReference>